<reference evidence="3" key="1">
    <citation type="submission" date="2018-05" db="EMBL/GenBank/DDBJ databases">
        <authorList>
            <person name="Lanie J.A."/>
            <person name="Ng W.-L."/>
            <person name="Kazmierczak K.M."/>
            <person name="Andrzejewski T.M."/>
            <person name="Davidsen T.M."/>
            <person name="Wayne K.J."/>
            <person name="Tettelin H."/>
            <person name="Glass J.I."/>
            <person name="Rusch D."/>
            <person name="Podicherti R."/>
            <person name="Tsui H.-C.T."/>
            <person name="Winkler M.E."/>
        </authorList>
    </citation>
    <scope>NUCLEOTIDE SEQUENCE</scope>
</reference>
<dbReference type="AlphaFoldDB" id="A0A381WQ74"/>
<dbReference type="EMBL" id="UINC01012466">
    <property type="protein sequence ID" value="SVA54431.1"/>
    <property type="molecule type" value="Genomic_DNA"/>
</dbReference>
<sequence length="194" mass="21754">MPTSILGPYTRTILTGTVIIGLLLFSFTYARVSVWIDVQPLFEWMETTWFGVIGKTWGAAFAFIEAIHLIGLALLGGSVIVGEGRILGFVFTDVPARTIIDRAHKVFFWALMTLLATGVFMACGVAMKIYYLPVYWYKMLALGTGILFHFYIRKPLLQRELEEINPWVTKAVAISSLMIWFTVAATGRWIGFSG</sequence>
<proteinExistence type="predicted"/>
<feature type="transmembrane region" description="Helical" evidence="1">
    <location>
        <begin position="106"/>
        <end position="129"/>
    </location>
</feature>
<organism evidence="3">
    <name type="scientific">marine metagenome</name>
    <dbReference type="NCBI Taxonomy" id="408172"/>
    <lineage>
        <taxon>unclassified sequences</taxon>
        <taxon>metagenomes</taxon>
        <taxon>ecological metagenomes</taxon>
    </lineage>
</organism>
<feature type="transmembrane region" description="Helical" evidence="1">
    <location>
        <begin position="12"/>
        <end position="36"/>
    </location>
</feature>
<feature type="transmembrane region" description="Helical" evidence="1">
    <location>
        <begin position="56"/>
        <end position="81"/>
    </location>
</feature>
<keyword evidence="1" id="KW-0472">Membrane</keyword>
<protein>
    <recommendedName>
        <fullName evidence="2">DUF6644 domain-containing protein</fullName>
    </recommendedName>
</protein>
<gene>
    <name evidence="3" type="ORF">METZ01_LOCUS107285</name>
</gene>
<keyword evidence="1" id="KW-1133">Transmembrane helix</keyword>
<accession>A0A381WQ74</accession>
<keyword evidence="1" id="KW-0812">Transmembrane</keyword>
<evidence type="ECO:0000259" key="2">
    <source>
        <dbReference type="Pfam" id="PF20349"/>
    </source>
</evidence>
<feature type="transmembrane region" description="Helical" evidence="1">
    <location>
        <begin position="135"/>
        <end position="152"/>
    </location>
</feature>
<evidence type="ECO:0000313" key="3">
    <source>
        <dbReference type="EMBL" id="SVA54431.1"/>
    </source>
</evidence>
<name>A0A381WQ74_9ZZZZ</name>
<dbReference type="InterPro" id="IPR046586">
    <property type="entry name" value="DUF6644"/>
</dbReference>
<dbReference type="Pfam" id="PF20349">
    <property type="entry name" value="DUF6644"/>
    <property type="match status" value="1"/>
</dbReference>
<evidence type="ECO:0000256" key="1">
    <source>
        <dbReference type="SAM" id="Phobius"/>
    </source>
</evidence>
<feature type="domain" description="DUF6644" evidence="2">
    <location>
        <begin position="41"/>
        <end position="193"/>
    </location>
</feature>
<feature type="transmembrane region" description="Helical" evidence="1">
    <location>
        <begin position="172"/>
        <end position="191"/>
    </location>
</feature>